<dbReference type="SUPFAM" id="SSF81301">
    <property type="entry name" value="Nucleotidyltransferase"/>
    <property type="match status" value="1"/>
</dbReference>
<protein>
    <recommendedName>
        <fullName evidence="3">Nucleotidyltransferase domain-containing protein</fullName>
    </recommendedName>
</protein>
<dbReference type="Gene3D" id="3.30.460.10">
    <property type="entry name" value="Beta Polymerase, domain 2"/>
    <property type="match status" value="1"/>
</dbReference>
<reference evidence="1" key="2">
    <citation type="submission" date="2023-01" db="EMBL/GenBank/DDBJ databases">
        <title>Draft genome sequence of Maritalea porphyrae strain NBRC 107169.</title>
        <authorList>
            <person name="Sun Q."/>
            <person name="Mori K."/>
        </authorList>
    </citation>
    <scope>NUCLEOTIDE SEQUENCE</scope>
    <source>
        <strain evidence="1">NBRC 107169</strain>
    </source>
</reference>
<dbReference type="RefSeq" id="WP_284365543.1">
    <property type="nucleotide sequence ID" value="NZ_BSNI01000002.1"/>
</dbReference>
<proteinExistence type="predicted"/>
<reference evidence="1" key="1">
    <citation type="journal article" date="2014" name="Int. J. Syst. Evol. Microbiol.">
        <title>Complete genome of a new Firmicutes species belonging to the dominant human colonic microbiota ('Ruminococcus bicirculans') reveals two chromosomes and a selective capacity to utilize plant glucans.</title>
        <authorList>
            <consortium name="NISC Comparative Sequencing Program"/>
            <person name="Wegmann U."/>
            <person name="Louis P."/>
            <person name="Goesmann A."/>
            <person name="Henrissat B."/>
            <person name="Duncan S.H."/>
            <person name="Flint H.J."/>
        </authorList>
    </citation>
    <scope>NUCLEOTIDE SEQUENCE</scope>
    <source>
        <strain evidence="1">NBRC 107169</strain>
    </source>
</reference>
<gene>
    <name evidence="1" type="ORF">GCM10007879_27910</name>
</gene>
<keyword evidence="2" id="KW-1185">Reference proteome</keyword>
<dbReference type="InterPro" id="IPR043519">
    <property type="entry name" value="NT_sf"/>
</dbReference>
<organism evidence="1 2">
    <name type="scientific">Maritalea porphyrae</name>
    <dbReference type="NCBI Taxonomy" id="880732"/>
    <lineage>
        <taxon>Bacteria</taxon>
        <taxon>Pseudomonadati</taxon>
        <taxon>Pseudomonadota</taxon>
        <taxon>Alphaproteobacteria</taxon>
        <taxon>Hyphomicrobiales</taxon>
        <taxon>Devosiaceae</taxon>
        <taxon>Maritalea</taxon>
    </lineage>
</organism>
<comment type="caution">
    <text evidence="1">The sequence shown here is derived from an EMBL/GenBank/DDBJ whole genome shotgun (WGS) entry which is preliminary data.</text>
</comment>
<dbReference type="EMBL" id="BSNI01000002">
    <property type="protein sequence ID" value="GLQ18542.1"/>
    <property type="molecule type" value="Genomic_DNA"/>
</dbReference>
<accession>A0ABQ5UV21</accession>
<dbReference type="Proteomes" id="UP001161405">
    <property type="component" value="Unassembled WGS sequence"/>
</dbReference>
<evidence type="ECO:0000313" key="2">
    <source>
        <dbReference type="Proteomes" id="UP001161405"/>
    </source>
</evidence>
<sequence>MKAEEIIGIFTSDAPGIHEIVGLYIGGSYGAGCADRFSDFDFVAISEPENTPLVVKAWEDLCHSHFDVVFCRKQVGKAALVNMITSGWTRIDLYVESKDDFLKRAQDQLKPVFEREQLFDKLSNLEPPYKTSVAKLEFLANEYLRTLGLLAVGIGRNELFLCDVGLGHLKSLFMSFAIETERSRECGALNLRRSLTKQTHELFESLPNAGAERRDIIAAHMETTRMFLEYAKPVFKEMELDWPGRFEIATRAHLVQALGEEVSF</sequence>
<evidence type="ECO:0008006" key="3">
    <source>
        <dbReference type="Google" id="ProtNLM"/>
    </source>
</evidence>
<evidence type="ECO:0000313" key="1">
    <source>
        <dbReference type="EMBL" id="GLQ18542.1"/>
    </source>
</evidence>
<name>A0ABQ5UV21_9HYPH</name>